<dbReference type="Proteomes" id="UP001249851">
    <property type="component" value="Unassembled WGS sequence"/>
</dbReference>
<reference evidence="1" key="2">
    <citation type="journal article" date="2023" name="Science">
        <title>Genomic signatures of disease resistance in endangered staghorn corals.</title>
        <authorList>
            <person name="Vollmer S.V."/>
            <person name="Selwyn J.D."/>
            <person name="Despard B.A."/>
            <person name="Roesel C.L."/>
        </authorList>
    </citation>
    <scope>NUCLEOTIDE SEQUENCE</scope>
    <source>
        <strain evidence="1">K2</strain>
    </source>
</reference>
<accession>A0AAD9QBR7</accession>
<protein>
    <submittedName>
        <fullName evidence="1">Uncharacterized protein</fullName>
    </submittedName>
</protein>
<dbReference type="EMBL" id="JARQWQ010000046">
    <property type="protein sequence ID" value="KAK2557976.1"/>
    <property type="molecule type" value="Genomic_DNA"/>
</dbReference>
<reference evidence="1" key="1">
    <citation type="journal article" date="2023" name="G3 (Bethesda)">
        <title>Whole genome assembly and annotation of the endangered Caribbean coral Acropora cervicornis.</title>
        <authorList>
            <person name="Selwyn J.D."/>
            <person name="Vollmer S.V."/>
        </authorList>
    </citation>
    <scope>NUCLEOTIDE SEQUENCE</scope>
    <source>
        <strain evidence="1">K2</strain>
    </source>
</reference>
<proteinExistence type="predicted"/>
<organism evidence="1 2">
    <name type="scientific">Acropora cervicornis</name>
    <name type="common">Staghorn coral</name>
    <dbReference type="NCBI Taxonomy" id="6130"/>
    <lineage>
        <taxon>Eukaryota</taxon>
        <taxon>Metazoa</taxon>
        <taxon>Cnidaria</taxon>
        <taxon>Anthozoa</taxon>
        <taxon>Hexacorallia</taxon>
        <taxon>Scleractinia</taxon>
        <taxon>Astrocoeniina</taxon>
        <taxon>Acroporidae</taxon>
        <taxon>Acropora</taxon>
    </lineage>
</organism>
<evidence type="ECO:0000313" key="2">
    <source>
        <dbReference type="Proteomes" id="UP001249851"/>
    </source>
</evidence>
<keyword evidence="2" id="KW-1185">Reference proteome</keyword>
<comment type="caution">
    <text evidence="1">The sequence shown here is derived from an EMBL/GenBank/DDBJ whole genome shotgun (WGS) entry which is preliminary data.</text>
</comment>
<name>A0AAD9QBR7_ACRCE</name>
<dbReference type="AlphaFoldDB" id="A0AAD9QBR7"/>
<evidence type="ECO:0000313" key="1">
    <source>
        <dbReference type="EMBL" id="KAK2557976.1"/>
    </source>
</evidence>
<sequence>MLNAKKHHDGGSRRYALERESLRDKAMLRYAEKLESGAASIEENVDAVISEASEEVSFVKVEWAFKHAHTNRRRLNDKQKNYLIELFLFGEKTGRKAHASEISKTTRKARNEDGSLLFQSGEYLTSLQIASFFSRLAAKKSELVSLSTSDLANQDYCDDFLSAMAEKELDEMSQEVGNDLSIQHPIKFQSYDICEIAATSKLSKFSIAMLEEICKYFELDTSTIKQRRKKPTLTCWMFT</sequence>
<gene>
    <name evidence="1" type="ORF">P5673_019541</name>
</gene>